<accession>A0A7J2U4T9</accession>
<evidence type="ECO:0000256" key="5">
    <source>
        <dbReference type="ARBA" id="ARBA00022741"/>
    </source>
</evidence>
<dbReference type="SUPFAM" id="SSF52402">
    <property type="entry name" value="Adenine nucleotide alpha hydrolases-like"/>
    <property type="match status" value="1"/>
</dbReference>
<feature type="binding site" evidence="9">
    <location>
        <position position="293"/>
    </location>
    <ligand>
        <name>ATP</name>
        <dbReference type="ChEBI" id="CHEBI:30616"/>
    </ligand>
</feature>
<feature type="binding site" evidence="9">
    <location>
        <begin position="186"/>
        <end position="187"/>
    </location>
    <ligand>
        <name>ATP</name>
        <dbReference type="ChEBI" id="CHEBI:30616"/>
    </ligand>
</feature>
<dbReference type="HAMAP" id="MF_00021">
    <property type="entry name" value="ThiI"/>
    <property type="match status" value="1"/>
</dbReference>
<dbReference type="GO" id="GO:0009228">
    <property type="term" value="P:thiamine biosynthetic process"/>
    <property type="evidence" value="ECO:0007669"/>
    <property type="project" value="UniProtKB-KW"/>
</dbReference>
<dbReference type="Pfam" id="PF02568">
    <property type="entry name" value="ThiI"/>
    <property type="match status" value="1"/>
</dbReference>
<gene>
    <name evidence="9 11" type="primary">thiI</name>
    <name evidence="11" type="ORF">ENO26_09365</name>
</gene>
<evidence type="ECO:0000256" key="1">
    <source>
        <dbReference type="ARBA" id="ARBA00004496"/>
    </source>
</evidence>
<evidence type="ECO:0000256" key="6">
    <source>
        <dbReference type="ARBA" id="ARBA00022840"/>
    </source>
</evidence>
<dbReference type="InterPro" id="IPR003720">
    <property type="entry name" value="tRNA_STrfase"/>
</dbReference>
<dbReference type="InterPro" id="IPR004114">
    <property type="entry name" value="THUMP_dom"/>
</dbReference>
<feature type="binding site" evidence="9">
    <location>
        <position position="271"/>
    </location>
    <ligand>
        <name>ATP</name>
        <dbReference type="ChEBI" id="CHEBI:30616"/>
    </ligand>
</feature>
<dbReference type="InterPro" id="IPR014729">
    <property type="entry name" value="Rossmann-like_a/b/a_fold"/>
</dbReference>
<keyword evidence="7 9" id="KW-0694">RNA-binding</keyword>
<keyword evidence="8 9" id="KW-0784">Thiamine biosynthesis</keyword>
<dbReference type="UniPathway" id="UPA00060"/>
<feature type="binding site" evidence="9">
    <location>
        <position position="302"/>
    </location>
    <ligand>
        <name>ATP</name>
        <dbReference type="ChEBI" id="CHEBI:30616"/>
    </ligand>
</feature>
<dbReference type="Pfam" id="PF02926">
    <property type="entry name" value="THUMP"/>
    <property type="match status" value="1"/>
</dbReference>
<name>A0A7J2U4T9_9CREN</name>
<comment type="catalytic activity">
    <reaction evidence="9">
        <text>[ThiI sulfur-carrier protein]-S-sulfanyl-L-cysteine + a uridine in tRNA + 2 reduced [2Fe-2S]-[ferredoxin] + ATP + H(+) = [ThiI sulfur-carrier protein]-L-cysteine + a 4-thiouridine in tRNA + 2 oxidized [2Fe-2S]-[ferredoxin] + AMP + diphosphate</text>
        <dbReference type="Rhea" id="RHEA:24176"/>
        <dbReference type="Rhea" id="RHEA-COMP:10000"/>
        <dbReference type="Rhea" id="RHEA-COMP:10001"/>
        <dbReference type="Rhea" id="RHEA-COMP:13337"/>
        <dbReference type="Rhea" id="RHEA-COMP:13338"/>
        <dbReference type="Rhea" id="RHEA-COMP:13339"/>
        <dbReference type="Rhea" id="RHEA-COMP:13340"/>
        <dbReference type="ChEBI" id="CHEBI:15378"/>
        <dbReference type="ChEBI" id="CHEBI:29950"/>
        <dbReference type="ChEBI" id="CHEBI:30616"/>
        <dbReference type="ChEBI" id="CHEBI:33019"/>
        <dbReference type="ChEBI" id="CHEBI:33737"/>
        <dbReference type="ChEBI" id="CHEBI:33738"/>
        <dbReference type="ChEBI" id="CHEBI:61963"/>
        <dbReference type="ChEBI" id="CHEBI:65315"/>
        <dbReference type="ChEBI" id="CHEBI:136798"/>
        <dbReference type="ChEBI" id="CHEBI:456215"/>
        <dbReference type="EC" id="2.8.1.4"/>
    </reaction>
</comment>
<evidence type="ECO:0000259" key="10">
    <source>
        <dbReference type="PROSITE" id="PS51165"/>
    </source>
</evidence>
<dbReference type="GO" id="GO:0000049">
    <property type="term" value="F:tRNA binding"/>
    <property type="evidence" value="ECO:0007669"/>
    <property type="project" value="UniProtKB-UniRule"/>
</dbReference>
<dbReference type="GO" id="GO:0005524">
    <property type="term" value="F:ATP binding"/>
    <property type="evidence" value="ECO:0007669"/>
    <property type="project" value="UniProtKB-UniRule"/>
</dbReference>
<comment type="function">
    <text evidence="9">Catalyzes the ATP-dependent transfer of a sulfur to tRNA to produce 4-thiouridine in position 8 of tRNAs, which functions as a near-UV photosensor. Also catalyzes the transfer of sulfur to the sulfur carrier protein ThiS, forming ThiS-thiocarboxylate. This is a step in the synthesis of thiazole, in the thiamine biosynthesis pathway. The sulfur is donated as persulfide by IscS.</text>
</comment>
<proteinExistence type="inferred from homology"/>
<comment type="catalytic activity">
    <reaction evidence="9">
        <text>[ThiS sulfur-carrier protein]-C-terminal Gly-Gly-AMP + S-sulfanyl-L-cysteinyl-[cysteine desulfurase] + AH2 = [ThiS sulfur-carrier protein]-C-terminal-Gly-aminoethanethioate + L-cysteinyl-[cysteine desulfurase] + A + AMP + 2 H(+)</text>
        <dbReference type="Rhea" id="RHEA:43340"/>
        <dbReference type="Rhea" id="RHEA-COMP:12157"/>
        <dbReference type="Rhea" id="RHEA-COMP:12158"/>
        <dbReference type="Rhea" id="RHEA-COMP:12910"/>
        <dbReference type="Rhea" id="RHEA-COMP:19908"/>
        <dbReference type="ChEBI" id="CHEBI:13193"/>
        <dbReference type="ChEBI" id="CHEBI:15378"/>
        <dbReference type="ChEBI" id="CHEBI:17499"/>
        <dbReference type="ChEBI" id="CHEBI:29950"/>
        <dbReference type="ChEBI" id="CHEBI:61963"/>
        <dbReference type="ChEBI" id="CHEBI:90618"/>
        <dbReference type="ChEBI" id="CHEBI:232372"/>
        <dbReference type="ChEBI" id="CHEBI:456215"/>
    </reaction>
</comment>
<dbReference type="Pfam" id="PF22025">
    <property type="entry name" value="ThiI_fer"/>
    <property type="match status" value="1"/>
</dbReference>
<dbReference type="GO" id="GO:0005829">
    <property type="term" value="C:cytosol"/>
    <property type="evidence" value="ECO:0007669"/>
    <property type="project" value="TreeGrafter"/>
</dbReference>
<dbReference type="GO" id="GO:0002937">
    <property type="term" value="P:tRNA 4-thiouridine biosynthesis"/>
    <property type="evidence" value="ECO:0007669"/>
    <property type="project" value="TreeGrafter"/>
</dbReference>
<evidence type="ECO:0000256" key="8">
    <source>
        <dbReference type="ARBA" id="ARBA00022977"/>
    </source>
</evidence>
<feature type="domain" description="THUMP" evidence="10">
    <location>
        <begin position="63"/>
        <end position="168"/>
    </location>
</feature>
<dbReference type="EC" id="2.8.1.4" evidence="9"/>
<protein>
    <recommendedName>
        <fullName evidence="9">Probable tRNA sulfurtransferase</fullName>
        <ecNumber evidence="9">2.8.1.4</ecNumber>
    </recommendedName>
    <alternativeName>
        <fullName evidence="9">Sulfur carrier protein ThiS sulfurtransferase</fullName>
    </alternativeName>
    <alternativeName>
        <fullName evidence="9">Thiamine biosynthesis protein ThiI</fullName>
    </alternativeName>
    <alternativeName>
        <fullName evidence="9">tRNA 4-thiouridine synthase</fullName>
    </alternativeName>
</protein>
<dbReference type="NCBIfam" id="TIGR00342">
    <property type="entry name" value="tRNA uracil 4-sulfurtransferase ThiI"/>
    <property type="match status" value="1"/>
</dbReference>
<comment type="caution">
    <text evidence="9">Lacks conserved residue(s) required for the propagation of feature annotation.</text>
</comment>
<dbReference type="PANTHER" id="PTHR43209:SF1">
    <property type="entry name" value="TRNA SULFURTRANSFERASE"/>
    <property type="match status" value="1"/>
</dbReference>
<dbReference type="PANTHER" id="PTHR43209">
    <property type="entry name" value="TRNA SULFURTRANSFERASE"/>
    <property type="match status" value="1"/>
</dbReference>
<dbReference type="InterPro" id="IPR054173">
    <property type="entry name" value="ThiI_fer"/>
</dbReference>
<dbReference type="GO" id="GO:0140741">
    <property type="term" value="F:tRNA-uracil-4 sulfurtransferase activity"/>
    <property type="evidence" value="ECO:0007669"/>
    <property type="project" value="UniProtKB-EC"/>
</dbReference>
<dbReference type="PROSITE" id="PS51165">
    <property type="entry name" value="THUMP"/>
    <property type="match status" value="1"/>
</dbReference>
<comment type="subcellular location">
    <subcellularLocation>
        <location evidence="1 9">Cytoplasm</location>
    </subcellularLocation>
</comment>
<evidence type="ECO:0000256" key="9">
    <source>
        <dbReference type="HAMAP-Rule" id="MF_00021"/>
    </source>
</evidence>
<dbReference type="EMBL" id="DSEU01000066">
    <property type="protein sequence ID" value="HEM67751.1"/>
    <property type="molecule type" value="Genomic_DNA"/>
</dbReference>
<evidence type="ECO:0000256" key="4">
    <source>
        <dbReference type="ARBA" id="ARBA00022679"/>
    </source>
</evidence>
<dbReference type="GO" id="GO:0009229">
    <property type="term" value="P:thiamine diphosphate biosynthetic process"/>
    <property type="evidence" value="ECO:0007669"/>
    <property type="project" value="UniProtKB-UniRule"/>
</dbReference>
<keyword evidence="5 9" id="KW-0547">Nucleotide-binding</keyword>
<evidence type="ECO:0000256" key="7">
    <source>
        <dbReference type="ARBA" id="ARBA00022884"/>
    </source>
</evidence>
<dbReference type="CDD" id="cd11716">
    <property type="entry name" value="THUMP_ThiI"/>
    <property type="match status" value="1"/>
</dbReference>
<dbReference type="SMART" id="SM00981">
    <property type="entry name" value="THUMP"/>
    <property type="match status" value="1"/>
</dbReference>
<dbReference type="InterPro" id="IPR020536">
    <property type="entry name" value="ThiI_AANH"/>
</dbReference>
<dbReference type="InterPro" id="IPR050102">
    <property type="entry name" value="tRNA_sulfurtransferase_ThiI"/>
</dbReference>
<comment type="pathway">
    <text evidence="9">Cofactor biosynthesis; thiamine diphosphate biosynthesis.</text>
</comment>
<reference evidence="11" key="1">
    <citation type="journal article" date="2020" name="mSystems">
        <title>Genome- and Community-Level Interaction Insights into Carbon Utilization and Element Cycling Functions of Hydrothermarchaeota in Hydrothermal Sediment.</title>
        <authorList>
            <person name="Zhou Z."/>
            <person name="Liu Y."/>
            <person name="Xu W."/>
            <person name="Pan J."/>
            <person name="Luo Z.H."/>
            <person name="Li M."/>
        </authorList>
    </citation>
    <scope>NUCLEOTIDE SEQUENCE [LARGE SCALE GENOMIC DNA]</scope>
    <source>
        <strain evidence="11">SpSt-125</strain>
    </source>
</reference>
<dbReference type="AlphaFoldDB" id="A0A7J2U4T9"/>
<organism evidence="11">
    <name type="scientific">Ignisphaera aggregans</name>
    <dbReference type="NCBI Taxonomy" id="334771"/>
    <lineage>
        <taxon>Archaea</taxon>
        <taxon>Thermoproteota</taxon>
        <taxon>Thermoprotei</taxon>
        <taxon>Desulfurococcales</taxon>
        <taxon>Desulfurococcaceae</taxon>
        <taxon>Ignisphaera</taxon>
    </lineage>
</organism>
<evidence type="ECO:0000256" key="3">
    <source>
        <dbReference type="ARBA" id="ARBA00022555"/>
    </source>
</evidence>
<keyword evidence="6 9" id="KW-0067">ATP-binding</keyword>
<dbReference type="Gene3D" id="3.40.50.620">
    <property type="entry name" value="HUPs"/>
    <property type="match status" value="1"/>
</dbReference>
<keyword evidence="4 9" id="KW-0808">Transferase</keyword>
<dbReference type="GO" id="GO:0052837">
    <property type="term" value="P:thiazole biosynthetic process"/>
    <property type="evidence" value="ECO:0007669"/>
    <property type="project" value="TreeGrafter"/>
</dbReference>
<dbReference type="InterPro" id="IPR049962">
    <property type="entry name" value="THUMP_ThiI"/>
</dbReference>
<dbReference type="GO" id="GO:0004810">
    <property type="term" value="F:CCA tRNA nucleotidyltransferase activity"/>
    <property type="evidence" value="ECO:0007669"/>
    <property type="project" value="InterPro"/>
</dbReference>
<evidence type="ECO:0000313" key="11">
    <source>
        <dbReference type="EMBL" id="HEM67751.1"/>
    </source>
</evidence>
<keyword evidence="3 9" id="KW-0820">tRNA-binding</keyword>
<sequence>MSLKSTVIVRYGEITLKGPFVRSRMEHMLVEHIRFRLAQCGFSDADVVLERGRIFVYVDKGVSDAARCLTKVFGVVSVSPSIEIDNDIDVIKDVAVRVALAVSKERGAKSFAIRARRVESYPITSKDIEKIVGQVVKEATGLRVDLVSSDLEVFVEVRERCAYIYTEVLKGPGGLPYGVEGRCIALFSGGVDSTVAMWMAAKRGCEVIPVHMVAKPFYSDKAFERAINVLKAFREWIPRKEFKAVFVTNYGELLKRIVDSVRKRLVCLACKRLMLLIALRLVRELGAKAIVTGESLGQVASQTLDNMHVISRGIEVPIFRPLIGFDKEEIASLARSLGFEKTMVNMPQCAALPEFPETHANANALDIYREFLEKLSQEAVWEVVDIK</sequence>
<comment type="caution">
    <text evidence="11">The sequence shown here is derived from an EMBL/GenBank/DDBJ whole genome shotgun (WGS) entry which is preliminary data.</text>
</comment>
<dbReference type="InterPro" id="IPR049961">
    <property type="entry name" value="ThiI_N"/>
</dbReference>
<keyword evidence="2 9" id="KW-0963">Cytoplasm</keyword>
<dbReference type="SUPFAM" id="SSF143437">
    <property type="entry name" value="THUMP domain-like"/>
    <property type="match status" value="1"/>
</dbReference>
<dbReference type="Gene3D" id="3.30.2130.30">
    <property type="match status" value="1"/>
</dbReference>
<evidence type="ECO:0000256" key="2">
    <source>
        <dbReference type="ARBA" id="ARBA00022490"/>
    </source>
</evidence>
<comment type="similarity">
    <text evidence="9">Belongs to the ThiI family.</text>
</comment>